<dbReference type="InterPro" id="IPR049062">
    <property type="entry name" value="NAD_Glu_DH_ACT2"/>
</dbReference>
<dbReference type="InterPro" id="IPR007780">
    <property type="entry name" value="NAD_Glu_DH_bac"/>
</dbReference>
<keyword evidence="8" id="KW-1185">Reference proteome</keyword>
<evidence type="ECO:0000259" key="2">
    <source>
        <dbReference type="Pfam" id="PF05088"/>
    </source>
</evidence>
<feature type="domain" description="NAD-specific glutamate dehydrogenase C-terminal" evidence="3">
    <location>
        <begin position="1269"/>
        <end position="1604"/>
    </location>
</feature>
<dbReference type="Pfam" id="PF05088">
    <property type="entry name" value="Bac_GDH_CD"/>
    <property type="match status" value="1"/>
</dbReference>
<dbReference type="Pfam" id="PF21074">
    <property type="entry name" value="GDH_C"/>
    <property type="match status" value="1"/>
</dbReference>
<dbReference type="Pfam" id="PF21076">
    <property type="entry name" value="GDH_ACT2"/>
    <property type="match status" value="1"/>
</dbReference>
<dbReference type="InterPro" id="IPR049064">
    <property type="entry name" value="NAD_Glu_DH_ACT3"/>
</dbReference>
<dbReference type="Pfam" id="PF21075">
    <property type="entry name" value="GDH_ACT1"/>
    <property type="match status" value="1"/>
</dbReference>
<feature type="domain" description="NAD-glutamate dehydrogenase N-terminal ACT1" evidence="4">
    <location>
        <begin position="34"/>
        <end position="174"/>
    </location>
</feature>
<dbReference type="PANTHER" id="PTHR43403">
    <property type="entry name" value="NAD-SPECIFIC GLUTAMATE DEHYDROGENASE"/>
    <property type="match status" value="1"/>
</dbReference>
<reference evidence="7" key="2">
    <citation type="submission" date="2020-09" db="EMBL/GenBank/DDBJ databases">
        <authorList>
            <person name="Sun Q."/>
            <person name="Zhou Y."/>
        </authorList>
    </citation>
    <scope>NUCLEOTIDE SEQUENCE</scope>
    <source>
        <strain evidence="7">CGMCC 1.10998</strain>
    </source>
</reference>
<accession>A0A916UBM7</accession>
<comment type="caution">
    <text evidence="7">The sequence shown here is derived from an EMBL/GenBank/DDBJ whole genome shotgun (WGS) entry which is preliminary data.</text>
</comment>
<evidence type="ECO:0000259" key="3">
    <source>
        <dbReference type="Pfam" id="PF21074"/>
    </source>
</evidence>
<dbReference type="InterPro" id="IPR048381">
    <property type="entry name" value="GDH_C"/>
</dbReference>
<evidence type="ECO:0000259" key="5">
    <source>
        <dbReference type="Pfam" id="PF21076"/>
    </source>
</evidence>
<keyword evidence="1" id="KW-0560">Oxidoreductase</keyword>
<dbReference type="InterPro" id="IPR036291">
    <property type="entry name" value="NAD(P)-bd_dom_sf"/>
</dbReference>
<dbReference type="Pfam" id="PF21073">
    <property type="entry name" value="GDH_HM1"/>
    <property type="match status" value="1"/>
</dbReference>
<dbReference type="InterPro" id="IPR049056">
    <property type="entry name" value="NAD_Glu_DH_HM3"/>
</dbReference>
<dbReference type="InterPro" id="IPR024727">
    <property type="entry name" value="NAD_Glu_DH_N_ACT1"/>
</dbReference>
<dbReference type="PIRSF" id="PIRSF036761">
    <property type="entry name" value="GDH_Mll4104"/>
    <property type="match status" value="1"/>
</dbReference>
<dbReference type="Proteomes" id="UP000637423">
    <property type="component" value="Unassembled WGS sequence"/>
</dbReference>
<evidence type="ECO:0000313" key="7">
    <source>
        <dbReference type="EMBL" id="GGC67098.1"/>
    </source>
</evidence>
<proteinExistence type="predicted"/>
<dbReference type="GO" id="GO:0006538">
    <property type="term" value="P:L-glutamate catabolic process"/>
    <property type="evidence" value="ECO:0007669"/>
    <property type="project" value="InterPro"/>
</dbReference>
<feature type="domain" description="NAD-glutamate dehydrogenase ACT2" evidence="5">
    <location>
        <begin position="404"/>
        <end position="493"/>
    </location>
</feature>
<reference evidence="7" key="1">
    <citation type="journal article" date="2014" name="Int. J. Syst. Evol. Microbiol.">
        <title>Complete genome sequence of Corynebacterium casei LMG S-19264T (=DSM 44701T), isolated from a smear-ripened cheese.</title>
        <authorList>
            <consortium name="US DOE Joint Genome Institute (JGI-PGF)"/>
            <person name="Walter F."/>
            <person name="Albersmeier A."/>
            <person name="Kalinowski J."/>
            <person name="Ruckert C."/>
        </authorList>
    </citation>
    <scope>NUCLEOTIDE SEQUENCE</scope>
    <source>
        <strain evidence="7">CGMCC 1.10998</strain>
    </source>
</reference>
<dbReference type="InterPro" id="IPR049059">
    <property type="entry name" value="NAD_Glu_DH_HM1"/>
</dbReference>
<dbReference type="GO" id="GO:0004352">
    <property type="term" value="F:glutamate dehydrogenase (NAD+) activity"/>
    <property type="evidence" value="ECO:0007669"/>
    <property type="project" value="InterPro"/>
</dbReference>
<evidence type="ECO:0000313" key="8">
    <source>
        <dbReference type="Proteomes" id="UP000637423"/>
    </source>
</evidence>
<dbReference type="EMBL" id="BMED01000001">
    <property type="protein sequence ID" value="GGC67098.1"/>
    <property type="molecule type" value="Genomic_DNA"/>
</dbReference>
<dbReference type="InterPro" id="IPR046346">
    <property type="entry name" value="Aminoacid_DH-like_N_sf"/>
</dbReference>
<dbReference type="Pfam" id="PF21079">
    <property type="entry name" value="GDH_HM2"/>
    <property type="match status" value="1"/>
</dbReference>
<dbReference type="InterPro" id="IPR028971">
    <property type="entry name" value="NAD-GDH_cat"/>
</dbReference>
<feature type="domain" description="NAD-glutamate dehydrogenase catalytic" evidence="2">
    <location>
        <begin position="729"/>
        <end position="1223"/>
    </location>
</feature>
<dbReference type="GO" id="GO:0004069">
    <property type="term" value="F:L-aspartate:2-oxoglutarate aminotransferase activity"/>
    <property type="evidence" value="ECO:0007669"/>
    <property type="project" value="InterPro"/>
</dbReference>
<dbReference type="Pfam" id="PF21077">
    <property type="entry name" value="GDH_ACT3"/>
    <property type="match status" value="1"/>
</dbReference>
<feature type="domain" description="NAD-glutamate dehydrogenase ACT3" evidence="6">
    <location>
        <begin position="549"/>
        <end position="624"/>
    </location>
</feature>
<name>A0A916UBM7_9BURK</name>
<dbReference type="Pfam" id="PF21078">
    <property type="entry name" value="GDH_HM3"/>
    <property type="match status" value="1"/>
</dbReference>
<dbReference type="SUPFAM" id="SSF53223">
    <property type="entry name" value="Aminoacid dehydrogenase-like, N-terminal domain"/>
    <property type="match status" value="1"/>
</dbReference>
<dbReference type="PANTHER" id="PTHR43403:SF1">
    <property type="entry name" value="NAD-SPECIFIC GLUTAMATE DEHYDROGENASE"/>
    <property type="match status" value="1"/>
</dbReference>
<protein>
    <submittedName>
        <fullName evidence="7">NAD-glutamate dehydrogenase</fullName>
    </submittedName>
</protein>
<dbReference type="RefSeq" id="WP_188565077.1">
    <property type="nucleotide sequence ID" value="NZ_BMED01000001.1"/>
</dbReference>
<evidence type="ECO:0000256" key="1">
    <source>
        <dbReference type="ARBA" id="ARBA00023002"/>
    </source>
</evidence>
<dbReference type="Gene3D" id="3.40.50.720">
    <property type="entry name" value="NAD(P)-binding Rossmann-like Domain"/>
    <property type="match status" value="1"/>
</dbReference>
<gene>
    <name evidence="7" type="ORF">GCM10011396_12600</name>
</gene>
<organism evidence="7 8">
    <name type="scientific">Undibacterium terreum</name>
    <dbReference type="NCBI Taxonomy" id="1224302"/>
    <lineage>
        <taxon>Bacteria</taxon>
        <taxon>Pseudomonadati</taxon>
        <taxon>Pseudomonadota</taxon>
        <taxon>Betaproteobacteria</taxon>
        <taxon>Burkholderiales</taxon>
        <taxon>Oxalobacteraceae</taxon>
        <taxon>Undibacterium</taxon>
    </lineage>
</organism>
<dbReference type="SUPFAM" id="SSF51735">
    <property type="entry name" value="NAD(P)-binding Rossmann-fold domains"/>
    <property type="match status" value="1"/>
</dbReference>
<evidence type="ECO:0000259" key="6">
    <source>
        <dbReference type="Pfam" id="PF21077"/>
    </source>
</evidence>
<dbReference type="InterPro" id="IPR049058">
    <property type="entry name" value="NAD_Glu_DH_HM2"/>
</dbReference>
<evidence type="ECO:0000259" key="4">
    <source>
        <dbReference type="Pfam" id="PF21075"/>
    </source>
</evidence>
<sequence>MSVPEQGKAAFVAQIQQLMAQSVAAAEQDQAKQFITQYYGDIDEEDFLTRDAKTWAAIALSHYQFGREFASGAPKMRIFNPKLSDNGWDAARTVVEFINDDMPFLVDSISMEINRQGGAVQFIVHPLFAAERDAKGVCSSLSPAQGGKKQESWIHIELDKITDPKRLAELEEGLLKILSDVRASVEDWPAMTQKVPEILSSLGGAAKVVSLEELDEARAFLQWMADNHFTFIGYREYELKEENGQDVMHIVANSGLGILREPKAGGISESFVQSSPEVRALARKPQILVLTKANSRATVHRAGYLDYVGVKRFDADGKVIGARRFVGLYTSSAYHAYPREIPLLRNKLSRVMQRAGFPEHSHAGKTLLSIFESLPRDELFQIGEDELYNTVMGILHLGERSRTRLFVRRDDYARFYSCLIYLPRESYNTEVRIRMQEILKRAFNGISVEFNLQLSESALARVHMLIRTAPGPTQPVDVKALESELAAAVRRWEEGVFEHLAKTKGDEAANQARREFALSFPAAYREDVSVDQAVDDFLASRNLSSTAPIAMSLYRPAPADAQSDALSTLRFRVYSLGQAVPLSVSLPMLENMGVRVESERSYMIERVDLPAIHIHDFGLSHSFGDLPFDQVKPKFEEAFARIWGKQVENDGFNRLTLAAALSSDEIVMLRAYAKYLKQAGFTYSQSYIEQTLAKHAGITQALVRLFHARFVPAHSEGRDKSITMAAAAIEGQLDKVAIADEDFILRRFLAVLQASLRTNYYQIGEGDKRKPYLSIKFDSSKIPELPQPRPMFEIFVYSPRVEGIHLRGGKVARGGLRWSDRPEDFRTEVLGLVKAQMVKNAVIVPVGSKGGFVLKAAPPASDREAYLKEGVACYQTFLRGLLDLTDNLIKGKVVHPEGVVRHDADDPYLVVAADKGTATFSDYANAISAEYNFWLGDAFASGGSVGYDHKKMGITARGAWESVKRHFRDFGVDTQSTDFTVAGVGDMSGDVFGNGMLLSQHIRLIAAFDHRHIFLDPTPDAASTFAERQRLFNLPRSSWEDYDKSLISAGGGVFSRGAKSIPLSPEIQAALDINAQSMTPVELMRAILKAPVDLLYNGGIGTYVKASYQSHDSVGDRATDALRVNGNELRCKVVAEGGNLGCTQLGRVEYAMHGGRINTDAIDNSAGVDCSDHEVNIKILMSAVIDSGALPESERNDFLASMTDEVGLLVLKDNYYQTQSLAVSGVRGGKLLDDQARFIRHLEKAGRLDRAVEYLPSEEKISERKAAKLGLTSPERAVLLAYSKMELFDELIKSDLIDDEYVAQVLVSYFPQAMQDRFAEIMPRHALKREIIATVVSNDTINSTGSVFVHRMREETGATAPEVVRCFILAREVFGISKLWKEIEALDGKVPALTQSEMLLDAERLILRATLWFLRRRSVKMPITKVLEFFSPGAALIAGGTGLLAEEDINACLVAQNALTEQGVPLELAQAIGRIDTMYALLDIVEISQELGRPVNLTAAVYFKLGGKLGLRWVASQIGNLPSDTHWQTMARAAMRDDLASLQRQMAAGILSHSPDVTDPQVLLQAWEEHSGKALVRVNEVMADVKAARESDLAMLSVLLRELRMLA</sequence>